<reference evidence="1 2" key="1">
    <citation type="submission" date="2013-02" db="EMBL/GenBank/DDBJ databases">
        <title>Draft genome sequence of Amycolatopsis vancoresmycina strain DSM 44592T.</title>
        <authorList>
            <person name="Kumar S."/>
            <person name="Kaur N."/>
            <person name="Kaur C."/>
            <person name="Raghava G.P.S."/>
            <person name="Mayilraj S."/>
        </authorList>
    </citation>
    <scope>NUCLEOTIDE SEQUENCE [LARGE SCALE GENOMIC DNA]</scope>
    <source>
        <strain evidence="1 2">DSM 44592</strain>
    </source>
</reference>
<dbReference type="PATRIC" id="fig|1292037.4.peg.3685"/>
<dbReference type="OrthoDB" id="4183062at2"/>
<dbReference type="eggNOG" id="ENOG50323JA">
    <property type="taxonomic scope" value="Bacteria"/>
</dbReference>
<dbReference type="EMBL" id="AOUO01000254">
    <property type="protein sequence ID" value="EOD66904.1"/>
    <property type="molecule type" value="Genomic_DNA"/>
</dbReference>
<keyword evidence="2" id="KW-1185">Reference proteome</keyword>
<comment type="caution">
    <text evidence="1">The sequence shown here is derived from an EMBL/GenBank/DDBJ whole genome shotgun (WGS) entry which is preliminary data.</text>
</comment>
<name>R1I918_9PSEU</name>
<protein>
    <submittedName>
        <fullName evidence="1">Uncharacterized protein</fullName>
    </submittedName>
</protein>
<organism evidence="1 2">
    <name type="scientific">Amycolatopsis vancoresmycina DSM 44592</name>
    <dbReference type="NCBI Taxonomy" id="1292037"/>
    <lineage>
        <taxon>Bacteria</taxon>
        <taxon>Bacillati</taxon>
        <taxon>Actinomycetota</taxon>
        <taxon>Actinomycetes</taxon>
        <taxon>Pseudonocardiales</taxon>
        <taxon>Pseudonocardiaceae</taxon>
        <taxon>Amycolatopsis</taxon>
    </lineage>
</organism>
<proteinExistence type="predicted"/>
<sequence length="175" mass="18579">MSASSVLNGLCTYFGGAYDADTRTYRTPQVAGLGVVRKAFAKDDVGADYYLGMATGTPSGSQLVVQLPGGAERRVASPAVKGWKRVEHRVELHCFLISSAPFGEDAQDDAYALRDAMIAKIHADPACGSGGFENLGFQIGEGELLEWDLAQAEAKAGITKGYLLIKTIAVEYVQA</sequence>
<accession>R1I918</accession>
<gene>
    <name evidence="1" type="ORF">H480_19313</name>
</gene>
<dbReference type="Proteomes" id="UP000014139">
    <property type="component" value="Unassembled WGS sequence"/>
</dbReference>
<evidence type="ECO:0000313" key="2">
    <source>
        <dbReference type="Proteomes" id="UP000014139"/>
    </source>
</evidence>
<dbReference type="RefSeq" id="WP_003087144.1">
    <property type="nucleotide sequence ID" value="NZ_AOUO01000254.1"/>
</dbReference>
<dbReference type="AlphaFoldDB" id="R1I918"/>
<evidence type="ECO:0000313" key="1">
    <source>
        <dbReference type="EMBL" id="EOD66904.1"/>
    </source>
</evidence>